<feature type="region of interest" description="Disordered" evidence="1">
    <location>
        <begin position="212"/>
        <end position="242"/>
    </location>
</feature>
<accession>A0AB34HIS2</accession>
<evidence type="ECO:0000256" key="2">
    <source>
        <dbReference type="SAM" id="Phobius"/>
    </source>
</evidence>
<evidence type="ECO:0000256" key="1">
    <source>
        <dbReference type="SAM" id="MobiDB-lite"/>
    </source>
</evidence>
<reference evidence="3 4" key="1">
    <citation type="submission" date="2022-11" db="EMBL/GenBank/DDBJ databases">
        <title>Whole genome sequence of Eschrichtius robustus ER-17-0199.</title>
        <authorList>
            <person name="Bruniche-Olsen A."/>
            <person name="Black A.N."/>
            <person name="Fields C.J."/>
            <person name="Walden K."/>
            <person name="Dewoody J.A."/>
        </authorList>
    </citation>
    <scope>NUCLEOTIDE SEQUENCE [LARGE SCALE GENOMIC DNA]</scope>
    <source>
        <strain evidence="3">ER-17-0199</strain>
        <tissue evidence="3">Blubber</tissue>
    </source>
</reference>
<feature type="compositionally biased region" description="Basic and acidic residues" evidence="1">
    <location>
        <begin position="637"/>
        <end position="649"/>
    </location>
</feature>
<dbReference type="EMBL" id="JAIQCJ010001083">
    <property type="protein sequence ID" value="KAJ8792716.1"/>
    <property type="molecule type" value="Genomic_DNA"/>
</dbReference>
<feature type="compositionally biased region" description="Basic and acidic residues" evidence="1">
    <location>
        <begin position="500"/>
        <end position="512"/>
    </location>
</feature>
<comment type="caution">
    <text evidence="3">The sequence shown here is derived from an EMBL/GenBank/DDBJ whole genome shotgun (WGS) entry which is preliminary data.</text>
</comment>
<dbReference type="Proteomes" id="UP001159641">
    <property type="component" value="Unassembled WGS sequence"/>
</dbReference>
<keyword evidence="2" id="KW-1133">Transmembrane helix</keyword>
<feature type="region of interest" description="Disordered" evidence="1">
    <location>
        <begin position="624"/>
        <end position="684"/>
    </location>
</feature>
<feature type="region of interest" description="Disordered" evidence="1">
    <location>
        <begin position="568"/>
        <end position="595"/>
    </location>
</feature>
<dbReference type="AlphaFoldDB" id="A0AB34HIS2"/>
<feature type="transmembrane region" description="Helical" evidence="2">
    <location>
        <begin position="366"/>
        <end position="383"/>
    </location>
</feature>
<protein>
    <submittedName>
        <fullName evidence="3">Uncharacterized protein</fullName>
    </submittedName>
</protein>
<feature type="compositionally biased region" description="Basic and acidic residues" evidence="1">
    <location>
        <begin position="658"/>
        <end position="677"/>
    </location>
</feature>
<feature type="transmembrane region" description="Helical" evidence="2">
    <location>
        <begin position="422"/>
        <end position="446"/>
    </location>
</feature>
<feature type="region of interest" description="Disordered" evidence="1">
    <location>
        <begin position="489"/>
        <end position="556"/>
    </location>
</feature>
<feature type="compositionally biased region" description="Basic and acidic residues" evidence="1">
    <location>
        <begin position="112"/>
        <end position="130"/>
    </location>
</feature>
<name>A0AB34HIS2_ESCRO</name>
<proteinExistence type="predicted"/>
<feature type="region of interest" description="Disordered" evidence="1">
    <location>
        <begin position="112"/>
        <end position="143"/>
    </location>
</feature>
<keyword evidence="2" id="KW-0472">Membrane</keyword>
<feature type="region of interest" description="Disordered" evidence="1">
    <location>
        <begin position="257"/>
        <end position="277"/>
    </location>
</feature>
<sequence>MSRAEEAKECRPLGGDWIVSEDFVVIRSDEQEAVALLPVQLALFLPPAAIPPPDTGEHSRLQMKEIRVQLIGGFKEQLEMRRSPVELENTSLELHVDVSHYLPTMADWEREKTRHLAHRDRPPERDKEPGEADGDGDSGGSAEPHEVALARGEVHMLLAERRKTEALKDLAILGGAVPPGSAGSPDVTASEQKVKDTVNAGWRPHSLRANPEYLHEHSSQSRARKNEQTWEQRPTSARSPGSLCQAGLEQCLANAKKEASPMEELPPTQVVSKDSGRRCDCCQGPRAGGGGHGTAGQQPVQEEPAVPEGLCDPVLPAAPAALRADHPGPAAADSVATFWKEEAVHMVQKTSHIPHGSPVDTSLCPIITITIITVIIVITVTTVTTVTTIIIVITVTTVTTITTVITVITVITVTTVTTVTTVITVIIVTTVTTITITITRIIIIIIRRPRAVPEALEQRYGLHSRELGADTLNRLLRLHSVMSSALPDGSVLHISPPPEEPSRDQRDNREDLPWGAQCELPPMLLDPDSDGYESSKATPSKKLGKQDSLLPPSSLRLLLTPQVREVEAELPECEESGPPAVLPGRPEAGHSHPRMAAEAGLSAQALKEHREHCPHCGHPVLQGWDREGGSGHSSPHPLEDVAPDFRDPKPSVTPEASPADRRWPHASPGKDRSVERKARGKRSPSLTWGVQLVGALVPGVQPEQQRGKFRDWPQQSYDENTLHVPEASCTFRSASRQSSAGPSRAPLLPRDVEVSACLPPAHTPSAVRAARAEHVTDIKNFDTRGDCRSTQCPSDVISRHVYLSYGWYHTLPHPWRCDIGARVPQT</sequence>
<evidence type="ECO:0000313" key="4">
    <source>
        <dbReference type="Proteomes" id="UP001159641"/>
    </source>
</evidence>
<evidence type="ECO:0000313" key="3">
    <source>
        <dbReference type="EMBL" id="KAJ8792716.1"/>
    </source>
</evidence>
<feature type="compositionally biased region" description="Basic and acidic residues" evidence="1">
    <location>
        <begin position="213"/>
        <end position="230"/>
    </location>
</feature>
<gene>
    <name evidence="3" type="ORF">J1605_019536</name>
</gene>
<keyword evidence="2" id="KW-0812">Transmembrane</keyword>
<keyword evidence="4" id="KW-1185">Reference proteome</keyword>
<organism evidence="3 4">
    <name type="scientific">Eschrichtius robustus</name>
    <name type="common">California gray whale</name>
    <name type="synonym">Eschrichtius gibbosus</name>
    <dbReference type="NCBI Taxonomy" id="9764"/>
    <lineage>
        <taxon>Eukaryota</taxon>
        <taxon>Metazoa</taxon>
        <taxon>Chordata</taxon>
        <taxon>Craniata</taxon>
        <taxon>Vertebrata</taxon>
        <taxon>Euteleostomi</taxon>
        <taxon>Mammalia</taxon>
        <taxon>Eutheria</taxon>
        <taxon>Laurasiatheria</taxon>
        <taxon>Artiodactyla</taxon>
        <taxon>Whippomorpha</taxon>
        <taxon>Cetacea</taxon>
        <taxon>Mysticeti</taxon>
        <taxon>Eschrichtiidae</taxon>
        <taxon>Eschrichtius</taxon>
    </lineage>
</organism>
<feature type="transmembrane region" description="Helical" evidence="2">
    <location>
        <begin position="390"/>
        <end position="416"/>
    </location>
</feature>